<evidence type="ECO:0000256" key="1">
    <source>
        <dbReference type="SAM" id="MobiDB-lite"/>
    </source>
</evidence>
<feature type="region of interest" description="Disordered" evidence="1">
    <location>
        <begin position="281"/>
        <end position="306"/>
    </location>
</feature>
<name>A0A914YJ75_9BILA</name>
<dbReference type="WBParaSite" id="PSU_v2.g18889.t1">
    <property type="protein sequence ID" value="PSU_v2.g18889.t1"/>
    <property type="gene ID" value="PSU_v2.g18889"/>
</dbReference>
<evidence type="ECO:0000313" key="3">
    <source>
        <dbReference type="WBParaSite" id="PSU_v2.g18889.t1"/>
    </source>
</evidence>
<accession>A0A914YJ75</accession>
<sequence>MAPELGTHALTQALGQCLGEAVGEGLQQDRVVVVMLGLEARDVRVDADAGSDRERADPVLLATVGGRDEVGQAEIRALGRLVHLLAQEVQGGFALRVLHADVVADAVGRPQAEHGLGRQPLLADDALEHRAGIAVQLAGLGADDLVGEDGRELAGQLPGLEERRPVDVEAAVGRLQRRNVHASGLVRCRWRVAVPAALEFLPARMFQRDQALGVAAVAVACADFGIVGFVGGDEGLAQVARDQRLRHAHRARGIPSPHTRGVPCSGGRSSAQCARARWWRRRSAVAGRSPGAPSRGRRGSSPPATG</sequence>
<keyword evidence="2" id="KW-1185">Reference proteome</keyword>
<feature type="compositionally biased region" description="Low complexity" evidence="1">
    <location>
        <begin position="284"/>
        <end position="306"/>
    </location>
</feature>
<proteinExistence type="predicted"/>
<dbReference type="Proteomes" id="UP000887577">
    <property type="component" value="Unplaced"/>
</dbReference>
<protein>
    <submittedName>
        <fullName evidence="3">Uncharacterized protein</fullName>
    </submittedName>
</protein>
<feature type="region of interest" description="Disordered" evidence="1">
    <location>
        <begin position="250"/>
        <end position="269"/>
    </location>
</feature>
<reference evidence="3" key="1">
    <citation type="submission" date="2022-11" db="UniProtKB">
        <authorList>
            <consortium name="WormBaseParasite"/>
        </authorList>
    </citation>
    <scope>IDENTIFICATION</scope>
</reference>
<dbReference type="AlphaFoldDB" id="A0A914YJ75"/>
<evidence type="ECO:0000313" key="2">
    <source>
        <dbReference type="Proteomes" id="UP000887577"/>
    </source>
</evidence>
<organism evidence="2 3">
    <name type="scientific">Panagrolaimus superbus</name>
    <dbReference type="NCBI Taxonomy" id="310955"/>
    <lineage>
        <taxon>Eukaryota</taxon>
        <taxon>Metazoa</taxon>
        <taxon>Ecdysozoa</taxon>
        <taxon>Nematoda</taxon>
        <taxon>Chromadorea</taxon>
        <taxon>Rhabditida</taxon>
        <taxon>Tylenchina</taxon>
        <taxon>Panagrolaimomorpha</taxon>
        <taxon>Panagrolaimoidea</taxon>
        <taxon>Panagrolaimidae</taxon>
        <taxon>Panagrolaimus</taxon>
    </lineage>
</organism>